<evidence type="ECO:0000313" key="3">
    <source>
        <dbReference type="EMBL" id="KWT64227.1"/>
    </source>
</evidence>
<feature type="region of interest" description="Disordered" evidence="2">
    <location>
        <begin position="24"/>
        <end position="57"/>
    </location>
</feature>
<comment type="caution">
    <text evidence="3">The sequence shown here is derived from an EMBL/GenBank/DDBJ whole genome shotgun (WGS) entry which is preliminary data.</text>
</comment>
<dbReference type="SUPFAM" id="SSF48452">
    <property type="entry name" value="TPR-like"/>
    <property type="match status" value="1"/>
</dbReference>
<keyword evidence="1" id="KW-0802">TPR repeat</keyword>
<accession>A0A120CT77</accession>
<feature type="repeat" description="TPR" evidence="1">
    <location>
        <begin position="148"/>
        <end position="181"/>
    </location>
</feature>
<organism evidence="3 4">
    <name type="scientific">Hyphomicrobium sulfonivorans</name>
    <dbReference type="NCBI Taxonomy" id="121290"/>
    <lineage>
        <taxon>Bacteria</taxon>
        <taxon>Pseudomonadati</taxon>
        <taxon>Pseudomonadota</taxon>
        <taxon>Alphaproteobacteria</taxon>
        <taxon>Hyphomicrobiales</taxon>
        <taxon>Hyphomicrobiaceae</taxon>
        <taxon>Hyphomicrobium</taxon>
    </lineage>
</organism>
<dbReference type="InterPro" id="IPR011990">
    <property type="entry name" value="TPR-like_helical_dom_sf"/>
</dbReference>
<dbReference type="EMBL" id="LMTR01000094">
    <property type="protein sequence ID" value="KWT64227.1"/>
    <property type="molecule type" value="Genomic_DNA"/>
</dbReference>
<dbReference type="Pfam" id="PF14559">
    <property type="entry name" value="TPR_19"/>
    <property type="match status" value="1"/>
</dbReference>
<protein>
    <submittedName>
        <fullName evidence="3">Flp pilus assembly protein TadD, contains TPR repeat</fullName>
    </submittedName>
</protein>
<dbReference type="STRING" id="121290.APY04_3491"/>
<dbReference type="AlphaFoldDB" id="A0A120CT77"/>
<gene>
    <name evidence="3" type="ORF">APY04_3491</name>
</gene>
<dbReference type="Gene3D" id="1.25.40.10">
    <property type="entry name" value="Tetratricopeptide repeat domain"/>
    <property type="match status" value="1"/>
</dbReference>
<proteinExistence type="predicted"/>
<dbReference type="InterPro" id="IPR019734">
    <property type="entry name" value="TPR_rpt"/>
</dbReference>
<evidence type="ECO:0000256" key="2">
    <source>
        <dbReference type="SAM" id="MobiDB-lite"/>
    </source>
</evidence>
<reference evidence="3 4" key="1">
    <citation type="submission" date="2015-10" db="EMBL/GenBank/DDBJ databases">
        <title>Transcriptomic analysis of a linuron degrading triple-species bacterial consortium.</title>
        <authorList>
            <person name="Albers P."/>
        </authorList>
    </citation>
    <scope>NUCLEOTIDE SEQUENCE [LARGE SCALE GENOMIC DNA]</scope>
    <source>
        <strain evidence="3 4">WDL6</strain>
    </source>
</reference>
<evidence type="ECO:0000313" key="4">
    <source>
        <dbReference type="Proteomes" id="UP000059074"/>
    </source>
</evidence>
<dbReference type="PROSITE" id="PS50005">
    <property type="entry name" value="TPR"/>
    <property type="match status" value="1"/>
</dbReference>
<feature type="compositionally biased region" description="Low complexity" evidence="2">
    <location>
        <begin position="31"/>
        <end position="52"/>
    </location>
</feature>
<evidence type="ECO:0000256" key="1">
    <source>
        <dbReference type="PROSITE-ProRule" id="PRU00339"/>
    </source>
</evidence>
<dbReference type="RefSeq" id="WP_198151181.1">
    <property type="nucleotide sequence ID" value="NZ_LMTR01000094.1"/>
</dbReference>
<sequence>MAALTASLMLGACGQTLQNSGGLLSTASTDAQQSQQQQQRPQRPQQQAQQGGPAQGGIDSELLKATNYWAKAYAENPRDLKSALSYARNLKAMNEKRRAMAVLQQVSLYHGQDRDLAGEYGRLALELDQVKVAKQVLAIADDPSNPDWRVISARGAALAKEGDYTGAIPYFERALTFAPDQPSVMSNLALAHAMNGDSDRAEGMLRQAAASDAGSPKIRQNLALVLGLQGKYEEAQVVAARDMPVNKAAENAEYLRQVVMLEPKPMPAGPGAAPANSPWSTGTQFAAAAPSASAAPAARVTQVTHAANQPPQDLHAKGDTGWVVDSPTPRAASAPSAQLREQRVMSVSEMASQFRVENDSDGWATIEH</sequence>
<name>A0A120CT77_HYPSL</name>
<keyword evidence="4" id="KW-1185">Reference proteome</keyword>
<dbReference type="Proteomes" id="UP000059074">
    <property type="component" value="Unassembled WGS sequence"/>
</dbReference>
<dbReference type="PATRIC" id="fig|121290.4.peg.1853"/>
<dbReference type="SMART" id="SM00028">
    <property type="entry name" value="TPR"/>
    <property type="match status" value="2"/>
</dbReference>